<evidence type="ECO:0000259" key="12">
    <source>
        <dbReference type="PROSITE" id="PS51485"/>
    </source>
</evidence>
<dbReference type="GO" id="GO:0005886">
    <property type="term" value="C:plasma membrane"/>
    <property type="evidence" value="ECO:0007669"/>
    <property type="project" value="UniProtKB-SubCell"/>
</dbReference>
<comment type="caution">
    <text evidence="13">The sequence shown here is derived from an EMBL/GenBank/DDBJ whole genome shotgun (WGS) entry which is preliminary data.</text>
</comment>
<feature type="compositionally biased region" description="Pro residues" evidence="10">
    <location>
        <begin position="199"/>
        <end position="211"/>
    </location>
</feature>
<protein>
    <recommendedName>
        <fullName evidence="12">Phytocyanin domain-containing protein</fullName>
    </recommendedName>
</protein>
<accession>A0A921R1X3</accession>
<feature type="compositionally biased region" description="Pro residues" evidence="10">
    <location>
        <begin position="138"/>
        <end position="168"/>
    </location>
</feature>
<dbReference type="Pfam" id="PF02298">
    <property type="entry name" value="Cu_bind_like"/>
    <property type="match status" value="1"/>
</dbReference>
<keyword evidence="6" id="KW-1015">Disulfide bond</keyword>
<reference evidence="13" key="2">
    <citation type="submission" date="2020-10" db="EMBL/GenBank/DDBJ databases">
        <authorList>
            <person name="Cooper E.A."/>
            <person name="Brenton Z.W."/>
            <person name="Flinn B.S."/>
            <person name="Jenkins J."/>
            <person name="Shu S."/>
            <person name="Flowers D."/>
            <person name="Luo F."/>
            <person name="Wang Y."/>
            <person name="Xia P."/>
            <person name="Barry K."/>
            <person name="Daum C."/>
            <person name="Lipzen A."/>
            <person name="Yoshinaga Y."/>
            <person name="Schmutz J."/>
            <person name="Saski C."/>
            <person name="Vermerris W."/>
            <person name="Kresovich S."/>
        </authorList>
    </citation>
    <scope>NUCLEOTIDE SEQUENCE</scope>
</reference>
<keyword evidence="4 11" id="KW-0732">Signal</keyword>
<evidence type="ECO:0000256" key="5">
    <source>
        <dbReference type="ARBA" id="ARBA00023136"/>
    </source>
</evidence>
<feature type="signal peptide" evidence="11">
    <location>
        <begin position="1"/>
        <end position="21"/>
    </location>
</feature>
<dbReference type="PRINTS" id="PR01217">
    <property type="entry name" value="PRICHEXTENSN"/>
</dbReference>
<comment type="similarity">
    <text evidence="9">Belongs to the early nodulin-like (ENODL) family.</text>
</comment>
<dbReference type="InterPro" id="IPR039391">
    <property type="entry name" value="Phytocyanin-like"/>
</dbReference>
<feature type="region of interest" description="Disordered" evidence="10">
    <location>
        <begin position="132"/>
        <end position="259"/>
    </location>
</feature>
<dbReference type="SUPFAM" id="SSF49503">
    <property type="entry name" value="Cupredoxins"/>
    <property type="match status" value="1"/>
</dbReference>
<name>A0A921R1X3_SORBI</name>
<evidence type="ECO:0000256" key="8">
    <source>
        <dbReference type="ARBA" id="ARBA00023288"/>
    </source>
</evidence>
<dbReference type="GO" id="GO:0098552">
    <property type="term" value="C:side of membrane"/>
    <property type="evidence" value="ECO:0007669"/>
    <property type="project" value="UniProtKB-KW"/>
</dbReference>
<evidence type="ECO:0000256" key="7">
    <source>
        <dbReference type="ARBA" id="ARBA00023180"/>
    </source>
</evidence>
<evidence type="ECO:0000256" key="11">
    <source>
        <dbReference type="SAM" id="SignalP"/>
    </source>
</evidence>
<feature type="chain" id="PRO_5037526179" description="Phytocyanin domain-containing protein" evidence="11">
    <location>
        <begin position="22"/>
        <end position="286"/>
    </location>
</feature>
<keyword evidence="7" id="KW-0325">Glycoprotein</keyword>
<dbReference type="InterPro" id="IPR008972">
    <property type="entry name" value="Cupredoxin"/>
</dbReference>
<evidence type="ECO:0000256" key="10">
    <source>
        <dbReference type="SAM" id="MobiDB-lite"/>
    </source>
</evidence>
<dbReference type="GO" id="GO:0009055">
    <property type="term" value="F:electron transfer activity"/>
    <property type="evidence" value="ECO:0007669"/>
    <property type="project" value="InterPro"/>
</dbReference>
<dbReference type="PROSITE" id="PS51485">
    <property type="entry name" value="PHYTOCYANIN"/>
    <property type="match status" value="1"/>
</dbReference>
<dbReference type="AlphaFoldDB" id="A0A921R1X3"/>
<dbReference type="PANTHER" id="PTHR33021:SF186">
    <property type="entry name" value="EARLY NODULIN-LIKE PROTEIN 9"/>
    <property type="match status" value="1"/>
</dbReference>
<dbReference type="Gene3D" id="2.60.40.420">
    <property type="entry name" value="Cupredoxins - blue copper proteins"/>
    <property type="match status" value="1"/>
</dbReference>
<feature type="compositionally biased region" description="Low complexity" evidence="10">
    <location>
        <begin position="212"/>
        <end position="223"/>
    </location>
</feature>
<evidence type="ECO:0000256" key="1">
    <source>
        <dbReference type="ARBA" id="ARBA00004609"/>
    </source>
</evidence>
<organism evidence="13 14">
    <name type="scientific">Sorghum bicolor</name>
    <name type="common">Sorghum</name>
    <name type="synonym">Sorghum vulgare</name>
    <dbReference type="NCBI Taxonomy" id="4558"/>
    <lineage>
        <taxon>Eukaryota</taxon>
        <taxon>Viridiplantae</taxon>
        <taxon>Streptophyta</taxon>
        <taxon>Embryophyta</taxon>
        <taxon>Tracheophyta</taxon>
        <taxon>Spermatophyta</taxon>
        <taxon>Magnoliopsida</taxon>
        <taxon>Liliopsida</taxon>
        <taxon>Poales</taxon>
        <taxon>Poaceae</taxon>
        <taxon>PACMAD clade</taxon>
        <taxon>Panicoideae</taxon>
        <taxon>Andropogonodae</taxon>
        <taxon>Andropogoneae</taxon>
        <taxon>Sorghinae</taxon>
        <taxon>Sorghum</taxon>
    </lineage>
</organism>
<dbReference type="InterPro" id="IPR003245">
    <property type="entry name" value="Phytocyanin_dom"/>
</dbReference>
<gene>
    <name evidence="13" type="ORF">BDA96_04G055700</name>
</gene>
<evidence type="ECO:0000256" key="4">
    <source>
        <dbReference type="ARBA" id="ARBA00022729"/>
    </source>
</evidence>
<dbReference type="PANTHER" id="PTHR33021">
    <property type="entry name" value="BLUE COPPER PROTEIN"/>
    <property type="match status" value="1"/>
</dbReference>
<dbReference type="FunFam" id="2.60.40.420:FF:000066">
    <property type="entry name" value="Early nodulin-like protein 9"/>
    <property type="match status" value="1"/>
</dbReference>
<comment type="subcellular location">
    <subcellularLocation>
        <location evidence="1">Cell membrane</location>
        <topology evidence="1">Lipid-anchor</topology>
        <topology evidence="1">GPI-anchor</topology>
    </subcellularLocation>
</comment>
<dbReference type="Proteomes" id="UP000807115">
    <property type="component" value="Chromosome 4"/>
</dbReference>
<evidence type="ECO:0000256" key="3">
    <source>
        <dbReference type="ARBA" id="ARBA00022622"/>
    </source>
</evidence>
<evidence type="ECO:0000256" key="2">
    <source>
        <dbReference type="ARBA" id="ARBA00022475"/>
    </source>
</evidence>
<sequence length="286" mass="28089">MAKSSSYGLWLACFAIAAAVAGGTQFIVGGANGWSVPTAGAEPFNTWATRTRFQIGDSLVFVYPKDQDSVLLVEPADYNACNTSSYVKKFDDGDTVVTLARSGPLFFISGVEANCRANEKLIVMVLATRSNGTAPAPSTAPPPASPASPPPVSSTTPPPSSSPAPPTKAPTTASPPALLPPAGSAPPPPPASAPTKTPSTPPPASSSPPAPSASSPAPASSTSTPPPPSASSPAPSAHGATANSTGTPSSPPAGASKDKNGAALTVATGLASSFGACILGYAMLAL</sequence>
<evidence type="ECO:0000256" key="9">
    <source>
        <dbReference type="ARBA" id="ARBA00035011"/>
    </source>
</evidence>
<dbReference type="CDD" id="cd11019">
    <property type="entry name" value="OsENODL1_like"/>
    <property type="match status" value="1"/>
</dbReference>
<evidence type="ECO:0000313" key="13">
    <source>
        <dbReference type="EMBL" id="KAG0531829.1"/>
    </source>
</evidence>
<dbReference type="InterPro" id="IPR041846">
    <property type="entry name" value="ENL_dom"/>
</dbReference>
<evidence type="ECO:0000256" key="6">
    <source>
        <dbReference type="ARBA" id="ARBA00023157"/>
    </source>
</evidence>
<evidence type="ECO:0000313" key="14">
    <source>
        <dbReference type="Proteomes" id="UP000807115"/>
    </source>
</evidence>
<dbReference type="EMBL" id="CM027683">
    <property type="protein sequence ID" value="KAG0531829.1"/>
    <property type="molecule type" value="Genomic_DNA"/>
</dbReference>
<keyword evidence="3" id="KW-0336">GPI-anchor</keyword>
<reference evidence="13" key="1">
    <citation type="journal article" date="2019" name="BMC Genomics">
        <title>A new reference genome for Sorghum bicolor reveals high levels of sequence similarity between sweet and grain genotypes: implications for the genetics of sugar metabolism.</title>
        <authorList>
            <person name="Cooper E.A."/>
            <person name="Brenton Z.W."/>
            <person name="Flinn B.S."/>
            <person name="Jenkins J."/>
            <person name="Shu S."/>
            <person name="Flowers D."/>
            <person name="Luo F."/>
            <person name="Wang Y."/>
            <person name="Xia P."/>
            <person name="Barry K."/>
            <person name="Daum C."/>
            <person name="Lipzen A."/>
            <person name="Yoshinaga Y."/>
            <person name="Schmutz J."/>
            <person name="Saski C."/>
            <person name="Vermerris W."/>
            <person name="Kresovich S."/>
        </authorList>
    </citation>
    <scope>NUCLEOTIDE SEQUENCE</scope>
</reference>
<keyword evidence="5" id="KW-0472">Membrane</keyword>
<feature type="compositionally biased region" description="Pro residues" evidence="10">
    <location>
        <begin position="177"/>
        <end position="192"/>
    </location>
</feature>
<keyword evidence="8" id="KW-0449">Lipoprotein</keyword>
<proteinExistence type="inferred from homology"/>
<feature type="domain" description="Phytocyanin" evidence="12">
    <location>
        <begin position="24"/>
        <end position="127"/>
    </location>
</feature>
<keyword evidence="2" id="KW-1003">Cell membrane</keyword>